<evidence type="ECO:0000313" key="1">
    <source>
        <dbReference type="EMBL" id="EKC37888.1"/>
    </source>
</evidence>
<name>K1QW40_MAGGI</name>
<proteinExistence type="predicted"/>
<gene>
    <name evidence="1" type="ORF">CGI_10019505</name>
</gene>
<sequence length="556" mass="62911">MHWSEAVQFCSKQGLVLKKSELSLTEKRIENFWTRMYKKESDFISVYGCMNDHYVNKSEHIKMDQSIQECLNKRHLLFIMQNSSCFCLSDLQPKLQQQCNLKTSSFVFGVIVSGNFTWMSAAEKCMETRASLKPDPNQICSKNDTTDKMRYWFGFGTWEYTEEFLKNNGESDVNQTRCQSCKEDCKFEDCNMMRIAACESNVESVSVTITKDRKSGTTKDRPHQPTKATLFRTTNLMHDQTTKNTTIKVKLDKITKEKLTQTQRDATKDGQVKTTKEMLQQTTMDLTKGGENKTIEQSTKVASDTTTDVKEPYEMVAVYCLSILVLILSLLVLFLLCQRCRNQKKQILENKSGISNNTPAENVALTTVIYELADNSKLDIGDQNHTEENTVKEPGNINGSIDELTKLTGRQTNEDVYNHLWEKAADSCPKKENMYDQCNLGGEDIYKYGVTSGPHASSATVNTNYDRVTLVSANCSCMELVIGGSETGEIADLKACVQMDCHEMKKAVLMECVKKAIGSCVEKDVKNLNAMVAIYCLSVLVFPSKEAEFEKYVRCS</sequence>
<dbReference type="HOGENOM" id="CLU_490256_0_0_1"/>
<reference evidence="1" key="1">
    <citation type="journal article" date="2012" name="Nature">
        <title>The oyster genome reveals stress adaptation and complexity of shell formation.</title>
        <authorList>
            <person name="Zhang G."/>
            <person name="Fang X."/>
            <person name="Guo X."/>
            <person name="Li L."/>
            <person name="Luo R."/>
            <person name="Xu F."/>
            <person name="Yang P."/>
            <person name="Zhang L."/>
            <person name="Wang X."/>
            <person name="Qi H."/>
            <person name="Xiong Z."/>
            <person name="Que H."/>
            <person name="Xie Y."/>
            <person name="Holland P.W."/>
            <person name="Paps J."/>
            <person name="Zhu Y."/>
            <person name="Wu F."/>
            <person name="Chen Y."/>
            <person name="Wang J."/>
            <person name="Peng C."/>
            <person name="Meng J."/>
            <person name="Yang L."/>
            <person name="Liu J."/>
            <person name="Wen B."/>
            <person name="Zhang N."/>
            <person name="Huang Z."/>
            <person name="Zhu Q."/>
            <person name="Feng Y."/>
            <person name="Mount A."/>
            <person name="Hedgecock D."/>
            <person name="Xu Z."/>
            <person name="Liu Y."/>
            <person name="Domazet-Loso T."/>
            <person name="Du Y."/>
            <person name="Sun X."/>
            <person name="Zhang S."/>
            <person name="Liu B."/>
            <person name="Cheng P."/>
            <person name="Jiang X."/>
            <person name="Li J."/>
            <person name="Fan D."/>
            <person name="Wang W."/>
            <person name="Fu W."/>
            <person name="Wang T."/>
            <person name="Wang B."/>
            <person name="Zhang J."/>
            <person name="Peng Z."/>
            <person name="Li Y."/>
            <person name="Li N."/>
            <person name="Wang J."/>
            <person name="Chen M."/>
            <person name="He Y."/>
            <person name="Tan F."/>
            <person name="Song X."/>
            <person name="Zheng Q."/>
            <person name="Huang R."/>
            <person name="Yang H."/>
            <person name="Du X."/>
            <person name="Chen L."/>
            <person name="Yang M."/>
            <person name="Gaffney P.M."/>
            <person name="Wang S."/>
            <person name="Luo L."/>
            <person name="She Z."/>
            <person name="Ming Y."/>
            <person name="Huang W."/>
            <person name="Zhang S."/>
            <person name="Huang B."/>
            <person name="Zhang Y."/>
            <person name="Qu T."/>
            <person name="Ni P."/>
            <person name="Miao G."/>
            <person name="Wang J."/>
            <person name="Wang Q."/>
            <person name="Steinberg C.E."/>
            <person name="Wang H."/>
            <person name="Li N."/>
            <person name="Qian L."/>
            <person name="Zhang G."/>
            <person name="Li Y."/>
            <person name="Yang H."/>
            <person name="Liu X."/>
            <person name="Wang J."/>
            <person name="Yin Y."/>
            <person name="Wang J."/>
        </authorList>
    </citation>
    <scope>NUCLEOTIDE SEQUENCE [LARGE SCALE GENOMIC DNA]</scope>
    <source>
        <strain evidence="1">05x7-T-G4-1.051#20</strain>
    </source>
</reference>
<dbReference type="EMBL" id="JH818640">
    <property type="protein sequence ID" value="EKC37888.1"/>
    <property type="molecule type" value="Genomic_DNA"/>
</dbReference>
<accession>K1QW40</accession>
<organism evidence="1">
    <name type="scientific">Magallana gigas</name>
    <name type="common">Pacific oyster</name>
    <name type="synonym">Crassostrea gigas</name>
    <dbReference type="NCBI Taxonomy" id="29159"/>
    <lineage>
        <taxon>Eukaryota</taxon>
        <taxon>Metazoa</taxon>
        <taxon>Spiralia</taxon>
        <taxon>Lophotrochozoa</taxon>
        <taxon>Mollusca</taxon>
        <taxon>Bivalvia</taxon>
        <taxon>Autobranchia</taxon>
        <taxon>Pteriomorphia</taxon>
        <taxon>Ostreida</taxon>
        <taxon>Ostreoidea</taxon>
        <taxon>Ostreidae</taxon>
        <taxon>Magallana</taxon>
    </lineage>
</organism>
<dbReference type="AlphaFoldDB" id="K1QW40"/>
<dbReference type="InParanoid" id="K1QW40"/>
<protein>
    <submittedName>
        <fullName evidence="1">Uncharacterized protein</fullName>
    </submittedName>
</protein>